<dbReference type="Pfam" id="PF07596">
    <property type="entry name" value="SBP_bac_10"/>
    <property type="match status" value="1"/>
</dbReference>
<feature type="transmembrane region" description="Helical" evidence="1">
    <location>
        <begin position="68"/>
        <end position="92"/>
    </location>
</feature>
<dbReference type="Proteomes" id="UP000315647">
    <property type="component" value="Chromosome"/>
</dbReference>
<dbReference type="InterPro" id="IPR011453">
    <property type="entry name" value="DUF1559"/>
</dbReference>
<dbReference type="PANTHER" id="PTHR30093:SF2">
    <property type="entry name" value="TYPE II SECRETION SYSTEM PROTEIN H"/>
    <property type="match status" value="1"/>
</dbReference>
<evidence type="ECO:0000256" key="1">
    <source>
        <dbReference type="SAM" id="Phobius"/>
    </source>
</evidence>
<proteinExistence type="predicted"/>
<dbReference type="EMBL" id="CP037421">
    <property type="protein sequence ID" value="QDT24863.1"/>
    <property type="molecule type" value="Genomic_DNA"/>
</dbReference>
<sequence length="381" mass="42807">MQEQGESMSTGTQPQQLITGRRRLIAWMVCLSLLFFVMCLGMFFLVQIPYVLAVGWAGYLWRTGPTLTLSAAGTLWFSSTLALFFGGVHLAGRRVYRGNERSTGMNWRLRWSFFLVALVLMLATSGICLIGMSHQLWWMATRDRDNLVKKHPGSYFCPVSYREAARRSTSKNNLKQIGLALHNYHDEFRQFPIGATVDHTGKPQHGWVARVLPYLDHRDLYQQIDFNQPWTADVNRKPFETMLPVLLSPGLNYYFEPGENRQAERSGYQPAHYAANQRLLGVNGGLRIQDIKDGTSQTILGGEVKEGIRPWGDPLNFRDPAQGINQGSQGFGGPFGPGAHILFADGSVRFLSEDIDPAVLKALSTPNGRERVEEVERNSGK</sequence>
<evidence type="ECO:0000259" key="2">
    <source>
        <dbReference type="Pfam" id="PF07596"/>
    </source>
</evidence>
<gene>
    <name evidence="3" type="ORF">Enr10x_01550</name>
</gene>
<accession>A0A517PZR0</accession>
<dbReference type="AlphaFoldDB" id="A0A517PZR0"/>
<keyword evidence="4" id="KW-1185">Reference proteome</keyword>
<organism evidence="3 4">
    <name type="scientific">Gimesia panareensis</name>
    <dbReference type="NCBI Taxonomy" id="2527978"/>
    <lineage>
        <taxon>Bacteria</taxon>
        <taxon>Pseudomonadati</taxon>
        <taxon>Planctomycetota</taxon>
        <taxon>Planctomycetia</taxon>
        <taxon>Planctomycetales</taxon>
        <taxon>Planctomycetaceae</taxon>
        <taxon>Gimesia</taxon>
    </lineage>
</organism>
<dbReference type="NCBIfam" id="TIGR04294">
    <property type="entry name" value="pre_pil_HX9DG"/>
    <property type="match status" value="1"/>
</dbReference>
<protein>
    <recommendedName>
        <fullName evidence="2">DUF1559 domain-containing protein</fullName>
    </recommendedName>
</protein>
<evidence type="ECO:0000313" key="4">
    <source>
        <dbReference type="Proteomes" id="UP000315647"/>
    </source>
</evidence>
<keyword evidence="1" id="KW-0812">Transmembrane</keyword>
<keyword evidence="1" id="KW-1133">Transmembrane helix</keyword>
<feature type="domain" description="DUF1559" evidence="2">
    <location>
        <begin position="160"/>
        <end position="305"/>
    </location>
</feature>
<dbReference type="InterPro" id="IPR045584">
    <property type="entry name" value="Pilin-like"/>
</dbReference>
<evidence type="ECO:0000313" key="3">
    <source>
        <dbReference type="EMBL" id="QDT24863.1"/>
    </source>
</evidence>
<name>A0A517PZR0_9PLAN</name>
<dbReference type="PANTHER" id="PTHR30093">
    <property type="entry name" value="GENERAL SECRETION PATHWAY PROTEIN G"/>
    <property type="match status" value="1"/>
</dbReference>
<reference evidence="3 4" key="1">
    <citation type="submission" date="2019-03" db="EMBL/GenBank/DDBJ databases">
        <title>Deep-cultivation of Planctomycetes and their phenomic and genomic characterization uncovers novel biology.</title>
        <authorList>
            <person name="Wiegand S."/>
            <person name="Jogler M."/>
            <person name="Boedeker C."/>
            <person name="Pinto D."/>
            <person name="Vollmers J."/>
            <person name="Rivas-Marin E."/>
            <person name="Kohn T."/>
            <person name="Peeters S.H."/>
            <person name="Heuer A."/>
            <person name="Rast P."/>
            <person name="Oberbeckmann S."/>
            <person name="Bunk B."/>
            <person name="Jeske O."/>
            <person name="Meyerdierks A."/>
            <person name="Storesund J.E."/>
            <person name="Kallscheuer N."/>
            <person name="Luecker S."/>
            <person name="Lage O.M."/>
            <person name="Pohl T."/>
            <person name="Merkel B.J."/>
            <person name="Hornburger P."/>
            <person name="Mueller R.-W."/>
            <person name="Bruemmer F."/>
            <person name="Labrenz M."/>
            <person name="Spormann A.M."/>
            <person name="Op den Camp H."/>
            <person name="Overmann J."/>
            <person name="Amann R."/>
            <person name="Jetten M.S.M."/>
            <person name="Mascher T."/>
            <person name="Medema M.H."/>
            <person name="Devos D.P."/>
            <person name="Kaster A.-K."/>
            <person name="Ovreas L."/>
            <person name="Rohde M."/>
            <person name="Galperin M.Y."/>
            <person name="Jogler C."/>
        </authorList>
    </citation>
    <scope>NUCLEOTIDE SEQUENCE [LARGE SCALE GENOMIC DNA]</scope>
    <source>
        <strain evidence="3 4">Enr10</strain>
    </source>
</reference>
<dbReference type="InterPro" id="IPR027558">
    <property type="entry name" value="Pre_pil_HX9DG_C"/>
</dbReference>
<keyword evidence="1" id="KW-0472">Membrane</keyword>
<dbReference type="SUPFAM" id="SSF54523">
    <property type="entry name" value="Pili subunits"/>
    <property type="match status" value="1"/>
</dbReference>
<feature type="transmembrane region" description="Helical" evidence="1">
    <location>
        <begin position="113"/>
        <end position="138"/>
    </location>
</feature>
<feature type="transmembrane region" description="Helical" evidence="1">
    <location>
        <begin position="24"/>
        <end position="48"/>
    </location>
</feature>